<evidence type="ECO:0000256" key="1">
    <source>
        <dbReference type="ARBA" id="ARBA00004123"/>
    </source>
</evidence>
<comment type="subcellular location">
    <subcellularLocation>
        <location evidence="1">Nucleus</location>
    </subcellularLocation>
</comment>
<dbReference type="FunFam" id="3.40.1340.10:FF:000001">
    <property type="entry name" value="DNA-directed RNA polymerases I, II, and III subunit RPABC1"/>
    <property type="match status" value="1"/>
</dbReference>
<dbReference type="PROSITE" id="PS01110">
    <property type="entry name" value="RNA_POL_H_23KD"/>
    <property type="match status" value="1"/>
</dbReference>
<dbReference type="InterPro" id="IPR036710">
    <property type="entry name" value="RNA_pol_Rpb5_N_sf"/>
</dbReference>
<dbReference type="SUPFAM" id="SSF55287">
    <property type="entry name" value="RPB5-like RNA polymerase subunit"/>
    <property type="match status" value="1"/>
</dbReference>
<evidence type="ECO:0000259" key="9">
    <source>
        <dbReference type="Pfam" id="PF03871"/>
    </source>
</evidence>
<dbReference type="OrthoDB" id="248779at2759"/>
<dbReference type="GO" id="GO:0005665">
    <property type="term" value="C:RNA polymerase II, core complex"/>
    <property type="evidence" value="ECO:0007669"/>
    <property type="project" value="TreeGrafter"/>
</dbReference>
<evidence type="ECO:0000256" key="5">
    <source>
        <dbReference type="ARBA" id="ARBA00023242"/>
    </source>
</evidence>
<keyword evidence="4" id="KW-0804">Transcription</keyword>
<dbReference type="InterPro" id="IPR000783">
    <property type="entry name" value="RNA_pol_subH/Rpb5_C"/>
</dbReference>
<feature type="domain" description="RNA polymerase subunit H/Rpb5 C-terminal" evidence="8">
    <location>
        <begin position="137"/>
        <end position="162"/>
    </location>
</feature>
<evidence type="ECO:0000313" key="10">
    <source>
        <dbReference type="EMBL" id="GBM05873.1"/>
    </source>
</evidence>
<evidence type="ECO:0000256" key="2">
    <source>
        <dbReference type="ARBA" id="ARBA00020809"/>
    </source>
</evidence>
<evidence type="ECO:0000256" key="6">
    <source>
        <dbReference type="ARBA" id="ARBA00025765"/>
    </source>
</evidence>
<feature type="domain" description="RNA polymerase Rpb5 N-terminal" evidence="9">
    <location>
        <begin position="4"/>
        <end position="94"/>
    </location>
</feature>
<dbReference type="PIRSF" id="PIRSF000747">
    <property type="entry name" value="RPB5"/>
    <property type="match status" value="1"/>
</dbReference>
<dbReference type="SUPFAM" id="SSF53036">
    <property type="entry name" value="Eukaryotic RPB5 N-terminal domain"/>
    <property type="match status" value="1"/>
</dbReference>
<evidence type="ECO:0000259" key="8">
    <source>
        <dbReference type="Pfam" id="PF01191"/>
    </source>
</evidence>
<keyword evidence="3 10" id="KW-0240">DNA-directed RNA polymerase</keyword>
<organism evidence="10 11">
    <name type="scientific">Araneus ventricosus</name>
    <name type="common">Orbweaver spider</name>
    <name type="synonym">Epeira ventricosa</name>
    <dbReference type="NCBI Taxonomy" id="182803"/>
    <lineage>
        <taxon>Eukaryota</taxon>
        <taxon>Metazoa</taxon>
        <taxon>Ecdysozoa</taxon>
        <taxon>Arthropoda</taxon>
        <taxon>Chelicerata</taxon>
        <taxon>Arachnida</taxon>
        <taxon>Araneae</taxon>
        <taxon>Araneomorphae</taxon>
        <taxon>Entelegynae</taxon>
        <taxon>Araneoidea</taxon>
        <taxon>Araneidae</taxon>
        <taxon>Araneus</taxon>
    </lineage>
</organism>
<proteinExistence type="inferred from homology"/>
<dbReference type="PANTHER" id="PTHR10535:SF0">
    <property type="entry name" value="DNA-DIRECTED RNA POLYMERASES I, II, AND III SUBUNIT RPABC1"/>
    <property type="match status" value="1"/>
</dbReference>
<comment type="similarity">
    <text evidence="6">Belongs to the archaeal Rpo5/eukaryotic RPB5 RNA polymerase subunit family.</text>
</comment>
<dbReference type="InterPro" id="IPR005571">
    <property type="entry name" value="RNA_pol_Rpb5_N"/>
</dbReference>
<dbReference type="InterPro" id="IPR035913">
    <property type="entry name" value="RPB5-like_sf"/>
</dbReference>
<evidence type="ECO:0000313" key="11">
    <source>
        <dbReference type="Proteomes" id="UP000499080"/>
    </source>
</evidence>
<dbReference type="PANTHER" id="PTHR10535">
    <property type="entry name" value="DNA-DIRECTED RNA POLYMERASES I, II, AND III SUBUNIT RPABC1"/>
    <property type="match status" value="1"/>
</dbReference>
<gene>
    <name evidence="10" type="primary">rpb-5_1</name>
    <name evidence="10" type="ORF">AVEN_135248_1</name>
</gene>
<dbReference type="Gene3D" id="3.90.940.20">
    <property type="entry name" value="RPB5-like RNA polymerase subunit"/>
    <property type="match status" value="1"/>
</dbReference>
<dbReference type="AlphaFoldDB" id="A0A4Y2CND4"/>
<dbReference type="GO" id="GO:0003899">
    <property type="term" value="F:DNA-directed RNA polymerase activity"/>
    <property type="evidence" value="ECO:0007669"/>
    <property type="project" value="InterPro"/>
</dbReference>
<dbReference type="GO" id="GO:0005666">
    <property type="term" value="C:RNA polymerase III complex"/>
    <property type="evidence" value="ECO:0007669"/>
    <property type="project" value="TreeGrafter"/>
</dbReference>
<dbReference type="GO" id="GO:0005736">
    <property type="term" value="C:RNA polymerase I complex"/>
    <property type="evidence" value="ECO:0007669"/>
    <property type="project" value="TreeGrafter"/>
</dbReference>
<dbReference type="InterPro" id="IPR014381">
    <property type="entry name" value="Arch_Rpo5/euc_Rpb5"/>
</dbReference>
<protein>
    <recommendedName>
        <fullName evidence="2">DNA-directed RNA polymerases I, II, and III subunit RPABC1</fullName>
    </recommendedName>
    <alternativeName>
        <fullName evidence="7">RPB5 homolog</fullName>
    </alternativeName>
</protein>
<dbReference type="GO" id="GO:0042797">
    <property type="term" value="P:tRNA transcription by RNA polymerase III"/>
    <property type="evidence" value="ECO:0007669"/>
    <property type="project" value="TreeGrafter"/>
</dbReference>
<reference evidence="10 11" key="1">
    <citation type="journal article" date="2019" name="Sci. Rep.">
        <title>Orb-weaving spider Araneus ventricosus genome elucidates the spidroin gene catalogue.</title>
        <authorList>
            <person name="Kono N."/>
            <person name="Nakamura H."/>
            <person name="Ohtoshi R."/>
            <person name="Moran D.A.P."/>
            <person name="Shinohara A."/>
            <person name="Yoshida Y."/>
            <person name="Fujiwara M."/>
            <person name="Mori M."/>
            <person name="Tomita M."/>
            <person name="Arakawa K."/>
        </authorList>
    </citation>
    <scope>NUCLEOTIDE SEQUENCE [LARGE SCALE GENOMIC DNA]</scope>
</reference>
<dbReference type="EMBL" id="BGPR01000220">
    <property type="protein sequence ID" value="GBM05873.1"/>
    <property type="molecule type" value="Genomic_DNA"/>
</dbReference>
<dbReference type="Pfam" id="PF01191">
    <property type="entry name" value="RNA_pol_Rpb5_C"/>
    <property type="match status" value="1"/>
</dbReference>
<comment type="caution">
    <text evidence="10">The sequence shown here is derived from an EMBL/GenBank/DDBJ whole genome shotgun (WGS) entry which is preliminary data.</text>
</comment>
<name>A0A4Y2CND4_ARAVE</name>
<keyword evidence="11" id="KW-1185">Reference proteome</keyword>
<dbReference type="InterPro" id="IPR020608">
    <property type="entry name" value="RNA_pol_subH/Rpb5_CS"/>
</dbReference>
<dbReference type="GO" id="GO:0003677">
    <property type="term" value="F:DNA binding"/>
    <property type="evidence" value="ECO:0007669"/>
    <property type="project" value="InterPro"/>
</dbReference>
<keyword evidence="5" id="KW-0539">Nucleus</keyword>
<sequence>MNDEAECKKLWRIRRTVMQMCHDRGYVVTKKELDETLEEFKEKFGDKPSQKQPVRSDLNVLVAHNDDPTDLMFVFFLDEDKVGIKEIRTLRRQMLEKNVFKAIMVIKNTMTSQAKQSVADMAPKYILEYFRDLELIVNITDHELVPEHVLLKPEEQAELLNR</sequence>
<dbReference type="Proteomes" id="UP000499080">
    <property type="component" value="Unassembled WGS sequence"/>
</dbReference>
<dbReference type="GO" id="GO:0006366">
    <property type="term" value="P:transcription by RNA polymerase II"/>
    <property type="evidence" value="ECO:0007669"/>
    <property type="project" value="TreeGrafter"/>
</dbReference>
<dbReference type="Pfam" id="PF03871">
    <property type="entry name" value="RNA_pol_Rpb5_N"/>
    <property type="match status" value="1"/>
</dbReference>
<dbReference type="GO" id="GO:0006362">
    <property type="term" value="P:transcription elongation by RNA polymerase I"/>
    <property type="evidence" value="ECO:0007669"/>
    <property type="project" value="TreeGrafter"/>
</dbReference>
<evidence type="ECO:0000256" key="7">
    <source>
        <dbReference type="ARBA" id="ARBA00032836"/>
    </source>
</evidence>
<evidence type="ECO:0000256" key="4">
    <source>
        <dbReference type="ARBA" id="ARBA00023163"/>
    </source>
</evidence>
<accession>A0A4Y2CND4</accession>
<dbReference type="Gene3D" id="3.40.1340.10">
    <property type="entry name" value="RNA polymerase, Rpb5, N-terminal domain"/>
    <property type="match status" value="1"/>
</dbReference>
<evidence type="ECO:0000256" key="3">
    <source>
        <dbReference type="ARBA" id="ARBA00022478"/>
    </source>
</evidence>